<dbReference type="InterPro" id="IPR001048">
    <property type="entry name" value="Asp/Glu/Uridylate_kinase"/>
</dbReference>
<dbReference type="CDD" id="cd04235">
    <property type="entry name" value="AAK_CK"/>
    <property type="match status" value="1"/>
</dbReference>
<evidence type="ECO:0000313" key="6">
    <source>
        <dbReference type="EMBL" id="GAA4897445.1"/>
    </source>
</evidence>
<evidence type="ECO:0000256" key="2">
    <source>
        <dbReference type="ARBA" id="ARBA00022679"/>
    </source>
</evidence>
<name>A0ABP9F9R6_9ACTN</name>
<reference evidence="7" key="1">
    <citation type="journal article" date="2019" name="Int. J. Syst. Evol. Microbiol.">
        <title>The Global Catalogue of Microorganisms (GCM) 10K type strain sequencing project: providing services to taxonomists for standard genome sequencing and annotation.</title>
        <authorList>
            <consortium name="The Broad Institute Genomics Platform"/>
            <consortium name="The Broad Institute Genome Sequencing Center for Infectious Disease"/>
            <person name="Wu L."/>
            <person name="Ma J."/>
        </authorList>
    </citation>
    <scope>NUCLEOTIDE SEQUENCE [LARGE SCALE GENOMIC DNA]</scope>
    <source>
        <strain evidence="7">JCM 19125</strain>
    </source>
</reference>
<dbReference type="SUPFAM" id="SSF53633">
    <property type="entry name" value="Carbamate kinase-like"/>
    <property type="match status" value="1"/>
</dbReference>
<evidence type="ECO:0000256" key="3">
    <source>
        <dbReference type="ARBA" id="ARBA00022777"/>
    </source>
</evidence>
<dbReference type="InterPro" id="IPR003964">
    <property type="entry name" value="Carb_kinase"/>
</dbReference>
<evidence type="ECO:0000256" key="1">
    <source>
        <dbReference type="ARBA" id="ARBA00011066"/>
    </source>
</evidence>
<evidence type="ECO:0000256" key="4">
    <source>
        <dbReference type="PIRNR" id="PIRNR000723"/>
    </source>
</evidence>
<dbReference type="EMBL" id="BAABLV010000020">
    <property type="protein sequence ID" value="GAA4897445.1"/>
    <property type="molecule type" value="Genomic_DNA"/>
</dbReference>
<dbReference type="GO" id="GO:0016301">
    <property type="term" value="F:kinase activity"/>
    <property type="evidence" value="ECO:0007669"/>
    <property type="project" value="UniProtKB-KW"/>
</dbReference>
<dbReference type="Gene3D" id="3.40.1160.10">
    <property type="entry name" value="Acetylglutamate kinase-like"/>
    <property type="match status" value="1"/>
</dbReference>
<keyword evidence="7" id="KW-1185">Reference proteome</keyword>
<dbReference type="NCBIfam" id="NF009007">
    <property type="entry name" value="PRK12352.1"/>
    <property type="match status" value="1"/>
</dbReference>
<dbReference type="Pfam" id="PF00696">
    <property type="entry name" value="AA_kinase"/>
    <property type="match status" value="1"/>
</dbReference>
<protein>
    <recommendedName>
        <fullName evidence="4">Carbamate kinase</fullName>
    </recommendedName>
</protein>
<evidence type="ECO:0000313" key="7">
    <source>
        <dbReference type="Proteomes" id="UP001501521"/>
    </source>
</evidence>
<evidence type="ECO:0000259" key="5">
    <source>
        <dbReference type="Pfam" id="PF00696"/>
    </source>
</evidence>
<organism evidence="6 7">
    <name type="scientific">Tessaracoccus lubricantis</name>
    <dbReference type="NCBI Taxonomy" id="545543"/>
    <lineage>
        <taxon>Bacteria</taxon>
        <taxon>Bacillati</taxon>
        <taxon>Actinomycetota</taxon>
        <taxon>Actinomycetes</taxon>
        <taxon>Propionibacteriales</taxon>
        <taxon>Propionibacteriaceae</taxon>
        <taxon>Tessaracoccus</taxon>
    </lineage>
</organism>
<dbReference type="Proteomes" id="UP001501521">
    <property type="component" value="Unassembled WGS sequence"/>
</dbReference>
<dbReference type="PIRSF" id="PIRSF000723">
    <property type="entry name" value="Carbamate_kin"/>
    <property type="match status" value="1"/>
</dbReference>
<feature type="domain" description="Aspartate/glutamate/uridylate kinase" evidence="5">
    <location>
        <begin position="2"/>
        <end position="283"/>
    </location>
</feature>
<keyword evidence="2 4" id="KW-0808">Transferase</keyword>
<dbReference type="PRINTS" id="PR01469">
    <property type="entry name" value="CARBMTKINASE"/>
</dbReference>
<sequence>MVALGGNAMTGPGESVRADHQIAAVEAAAEQIAALANDGHQVLISHGNGPQVGNILAKNDLAAYVLTPVPLDWCVANTQGSIGFILLNALDRALARRRVDMRPAVVVTRALVEADDPAFDNPTKPIGRYVDEATAERLSHFGQVLREIEPGRFRRVVPSPEPREILDAPAIDALLKAGLLVVAGGGGGIPVTRDAEGVLHGAEAVIDKDLASVLLARQLGADALVLATNVDNAWINWGKDDAAPLGEVGLDEIRRHEADGQFGAGSMGPKVAAIRRFVEDGGPMGIITALDKIGDALEGNAGTVLRG</sequence>
<proteinExistence type="inferred from homology"/>
<dbReference type="PANTHER" id="PTHR30409">
    <property type="entry name" value="CARBAMATE KINASE"/>
    <property type="match status" value="1"/>
</dbReference>
<dbReference type="InterPro" id="IPR036393">
    <property type="entry name" value="AceGlu_kinase-like_sf"/>
</dbReference>
<comment type="similarity">
    <text evidence="1 4">Belongs to the carbamate kinase family.</text>
</comment>
<comment type="caution">
    <text evidence="6">The sequence shown here is derived from an EMBL/GenBank/DDBJ whole genome shotgun (WGS) entry which is preliminary data.</text>
</comment>
<dbReference type="PANTHER" id="PTHR30409:SF1">
    <property type="entry name" value="CARBAMATE KINASE-RELATED"/>
    <property type="match status" value="1"/>
</dbReference>
<keyword evidence="3 4" id="KW-0418">Kinase</keyword>
<gene>
    <name evidence="6" type="primary">arcC</name>
    <name evidence="6" type="ORF">GCM10025789_14170</name>
</gene>
<accession>A0ABP9F9R6</accession>